<feature type="signal peptide" evidence="2">
    <location>
        <begin position="1"/>
        <end position="20"/>
    </location>
</feature>
<dbReference type="Proteomes" id="UP000244073">
    <property type="component" value="Unassembled WGS sequence"/>
</dbReference>
<reference evidence="4 5" key="1">
    <citation type="journal article" date="2018" name="Proc. Natl. Acad. Sci. U.S.A.">
        <title>Linking secondary metabolites to gene clusters through genome sequencing of six diverse Aspergillus species.</title>
        <authorList>
            <person name="Kaerboelling I."/>
            <person name="Vesth T.C."/>
            <person name="Frisvad J.C."/>
            <person name="Nybo J.L."/>
            <person name="Theobald S."/>
            <person name="Kuo A."/>
            <person name="Bowyer P."/>
            <person name="Matsuda Y."/>
            <person name="Mondo S."/>
            <person name="Lyhne E.K."/>
            <person name="Kogle M.E."/>
            <person name="Clum A."/>
            <person name="Lipzen A."/>
            <person name="Salamov A."/>
            <person name="Ngan C.Y."/>
            <person name="Daum C."/>
            <person name="Chiniquy J."/>
            <person name="Barry K."/>
            <person name="LaButti K."/>
            <person name="Haridas S."/>
            <person name="Simmons B.A."/>
            <person name="Magnuson J.K."/>
            <person name="Mortensen U.H."/>
            <person name="Larsen T.O."/>
            <person name="Grigoriev I.V."/>
            <person name="Baker S.E."/>
            <person name="Andersen M.R."/>
        </authorList>
    </citation>
    <scope>NUCLEOTIDE SEQUENCE [LARGE SCALE GENOMIC DNA]</scope>
    <source>
        <strain evidence="4 5">IBT 24754</strain>
    </source>
</reference>
<gene>
    <name evidence="4" type="ORF">P175DRAFT_0468608</name>
</gene>
<dbReference type="AlphaFoldDB" id="A0A2T5M5E8"/>
<keyword evidence="1" id="KW-1133">Transmembrane helix</keyword>
<accession>A0A2T5M5E8</accession>
<evidence type="ECO:0000313" key="4">
    <source>
        <dbReference type="EMBL" id="PTU23767.1"/>
    </source>
</evidence>
<evidence type="ECO:0000313" key="5">
    <source>
        <dbReference type="Proteomes" id="UP000244073"/>
    </source>
</evidence>
<dbReference type="GeneID" id="63811854"/>
<feature type="transmembrane region" description="Helical" evidence="1">
    <location>
        <begin position="368"/>
        <end position="390"/>
    </location>
</feature>
<dbReference type="InterPro" id="IPR024382">
    <property type="entry name" value="Vps3844_C"/>
</dbReference>
<feature type="chain" id="PRO_5015654408" description="Vacuolar sorting protein Vps3844 C-terminal domain-containing protein" evidence="2">
    <location>
        <begin position="21"/>
        <end position="412"/>
    </location>
</feature>
<dbReference type="OrthoDB" id="5583277at2759"/>
<name>A0A2T5M5E8_9EURO</name>
<feature type="domain" description="Vacuolar sorting protein Vps3844 C-terminal" evidence="3">
    <location>
        <begin position="297"/>
        <end position="403"/>
    </location>
</feature>
<protein>
    <recommendedName>
        <fullName evidence="3">Vacuolar sorting protein Vps3844 C-terminal domain-containing protein</fullName>
    </recommendedName>
</protein>
<evidence type="ECO:0000256" key="2">
    <source>
        <dbReference type="SAM" id="SignalP"/>
    </source>
</evidence>
<sequence>MRLLSSCFTLLAATALGTNALEASVFTFDSTNDGSISKTTVISDSTLRQLLELRTQSSTLSTLGQPDESTLKLLSNLGGASSPLFSVPLGDGLNNVLVMIEAITDEVESSIRREYQGEVTVASFPSLLTRDSFFDSLLQASPEGILGPDSKRCEFYLDIEVESAVSKDTKLCTPTDVELQTLPRLFGDELLSQISMGESQIDERTSTAVFRLAFKMVRTIQPEIRPSTSILLKSLFSDLSALSSDNRRVTAVVLSNSKQSKTGQPIMRRDSLNSANKAQLAAFDQRTKSSLALTPLCYASNSSCNEATNTCSGHGSCYRKSGSENDRGAGDCYACQCYETIVKGADGSERRVQWGGSACQKRDISSPFFLIAGVAVAVAVAVSTAIGMIYQVGNSELPGVISAGVGTVKAQK</sequence>
<dbReference type="PANTHER" id="PTHR36853:SF1">
    <property type="entry name" value="DUF3844 DOMAIN-CONTAINING PROTEIN"/>
    <property type="match status" value="1"/>
</dbReference>
<dbReference type="GO" id="GO:0005783">
    <property type="term" value="C:endoplasmic reticulum"/>
    <property type="evidence" value="ECO:0007669"/>
    <property type="project" value="TreeGrafter"/>
</dbReference>
<dbReference type="PANTHER" id="PTHR36853">
    <property type="entry name" value="EXPRESSED PROTEIN"/>
    <property type="match status" value="1"/>
</dbReference>
<dbReference type="RefSeq" id="XP_040755159.1">
    <property type="nucleotide sequence ID" value="XM_040894972.1"/>
</dbReference>
<proteinExistence type="predicted"/>
<comment type="caution">
    <text evidence="4">The sequence shown here is derived from an EMBL/GenBank/DDBJ whole genome shotgun (WGS) entry which is preliminary data.</text>
</comment>
<dbReference type="EMBL" id="MSFN02000001">
    <property type="protein sequence ID" value="PTU23767.1"/>
    <property type="molecule type" value="Genomic_DNA"/>
</dbReference>
<evidence type="ECO:0000256" key="1">
    <source>
        <dbReference type="SAM" id="Phobius"/>
    </source>
</evidence>
<dbReference type="VEuPathDB" id="FungiDB:P175DRAFT_0468608"/>
<evidence type="ECO:0000259" key="3">
    <source>
        <dbReference type="Pfam" id="PF12955"/>
    </source>
</evidence>
<keyword evidence="1" id="KW-0472">Membrane</keyword>
<dbReference type="Pfam" id="PF12955">
    <property type="entry name" value="Vps3844_C"/>
    <property type="match status" value="1"/>
</dbReference>
<dbReference type="InterPro" id="IPR053065">
    <property type="entry name" value="Archenteron_Induction-Rel"/>
</dbReference>
<keyword evidence="1" id="KW-0812">Transmembrane</keyword>
<keyword evidence="2" id="KW-0732">Signal</keyword>
<organism evidence="4 5">
    <name type="scientific">Aspergillus ochraceoroseus IBT 24754</name>
    <dbReference type="NCBI Taxonomy" id="1392256"/>
    <lineage>
        <taxon>Eukaryota</taxon>
        <taxon>Fungi</taxon>
        <taxon>Dikarya</taxon>
        <taxon>Ascomycota</taxon>
        <taxon>Pezizomycotina</taxon>
        <taxon>Eurotiomycetes</taxon>
        <taxon>Eurotiomycetidae</taxon>
        <taxon>Eurotiales</taxon>
        <taxon>Aspergillaceae</taxon>
        <taxon>Aspergillus</taxon>
        <taxon>Aspergillus subgen. Nidulantes</taxon>
    </lineage>
</organism>